<gene>
    <name evidence="1" type="ORF">BDZ94DRAFT_1308460</name>
</gene>
<comment type="caution">
    <text evidence="1">The sequence shown here is derived from an EMBL/GenBank/DDBJ whole genome shotgun (WGS) entry which is preliminary data.</text>
</comment>
<accession>A0A9P5Y7R4</accession>
<evidence type="ECO:0000313" key="2">
    <source>
        <dbReference type="Proteomes" id="UP000807353"/>
    </source>
</evidence>
<organism evidence="1 2">
    <name type="scientific">Collybia nuda</name>
    <dbReference type="NCBI Taxonomy" id="64659"/>
    <lineage>
        <taxon>Eukaryota</taxon>
        <taxon>Fungi</taxon>
        <taxon>Dikarya</taxon>
        <taxon>Basidiomycota</taxon>
        <taxon>Agaricomycotina</taxon>
        <taxon>Agaricomycetes</taxon>
        <taxon>Agaricomycetidae</taxon>
        <taxon>Agaricales</taxon>
        <taxon>Tricholomatineae</taxon>
        <taxon>Clitocybaceae</taxon>
        <taxon>Collybia</taxon>
    </lineage>
</organism>
<evidence type="ECO:0000313" key="1">
    <source>
        <dbReference type="EMBL" id="KAF9463740.1"/>
    </source>
</evidence>
<dbReference type="EMBL" id="MU150259">
    <property type="protein sequence ID" value="KAF9463740.1"/>
    <property type="molecule type" value="Genomic_DNA"/>
</dbReference>
<name>A0A9P5Y7R4_9AGAR</name>
<protein>
    <submittedName>
        <fullName evidence="1">Uncharacterized protein</fullName>
    </submittedName>
</protein>
<keyword evidence="2" id="KW-1185">Reference proteome</keyword>
<dbReference type="Proteomes" id="UP000807353">
    <property type="component" value="Unassembled WGS sequence"/>
</dbReference>
<sequence length="171" mass="18792">MVRDRMYAHCINICNTQKTNVDTVHTTEPREDKPRRLHITYPSVLACLKHLNYSAHPRARVIVVEESAMVLLTSMATGIHLDGQSNHTIIPRQHLRCTRIIPNLKIDSVSVDGDTESFRSTLRKISLEIIAGGVASRAENVGVIGYVAIKEPTAIAVEGAGGCCHAQERDG</sequence>
<dbReference type="AlphaFoldDB" id="A0A9P5Y7R4"/>
<proteinExistence type="predicted"/>
<reference evidence="1" key="1">
    <citation type="submission" date="2020-11" db="EMBL/GenBank/DDBJ databases">
        <authorList>
            <consortium name="DOE Joint Genome Institute"/>
            <person name="Ahrendt S."/>
            <person name="Riley R."/>
            <person name="Andreopoulos W."/>
            <person name="Labutti K."/>
            <person name="Pangilinan J."/>
            <person name="Ruiz-Duenas F.J."/>
            <person name="Barrasa J.M."/>
            <person name="Sanchez-Garcia M."/>
            <person name="Camarero S."/>
            <person name="Miyauchi S."/>
            <person name="Serrano A."/>
            <person name="Linde D."/>
            <person name="Babiker R."/>
            <person name="Drula E."/>
            <person name="Ayuso-Fernandez I."/>
            <person name="Pacheco R."/>
            <person name="Padilla G."/>
            <person name="Ferreira P."/>
            <person name="Barriuso J."/>
            <person name="Kellner H."/>
            <person name="Castanera R."/>
            <person name="Alfaro M."/>
            <person name="Ramirez L."/>
            <person name="Pisabarro A.G."/>
            <person name="Kuo A."/>
            <person name="Tritt A."/>
            <person name="Lipzen A."/>
            <person name="He G."/>
            <person name="Yan M."/>
            <person name="Ng V."/>
            <person name="Cullen D."/>
            <person name="Martin F."/>
            <person name="Rosso M.-N."/>
            <person name="Henrissat B."/>
            <person name="Hibbett D."/>
            <person name="Martinez A.T."/>
            <person name="Grigoriev I.V."/>
        </authorList>
    </citation>
    <scope>NUCLEOTIDE SEQUENCE</scope>
    <source>
        <strain evidence="1">CBS 247.69</strain>
    </source>
</reference>